<accession>A0AAV4FAX2</accession>
<dbReference type="AlphaFoldDB" id="A0AAV4FAX2"/>
<sequence>MMSRAAVTKEGFLCGRVRSKLNRCTEWLERQPLHFEERLIAQAKEERLKRSVVYINKEVDCEISIRRQELAKERTDKTKSSVMRSVKKGLASGSFIELQSEP</sequence>
<dbReference type="EMBL" id="BMAT01004176">
    <property type="protein sequence ID" value="GFR69828.1"/>
    <property type="molecule type" value="Genomic_DNA"/>
</dbReference>
<protein>
    <submittedName>
        <fullName evidence="1">Uncharacterized protein</fullName>
    </submittedName>
</protein>
<evidence type="ECO:0000313" key="2">
    <source>
        <dbReference type="Proteomes" id="UP000762676"/>
    </source>
</evidence>
<keyword evidence="2" id="KW-1185">Reference proteome</keyword>
<evidence type="ECO:0000313" key="1">
    <source>
        <dbReference type="EMBL" id="GFR69828.1"/>
    </source>
</evidence>
<dbReference type="Proteomes" id="UP000762676">
    <property type="component" value="Unassembled WGS sequence"/>
</dbReference>
<comment type="caution">
    <text evidence="1">The sequence shown here is derived from an EMBL/GenBank/DDBJ whole genome shotgun (WGS) entry which is preliminary data.</text>
</comment>
<gene>
    <name evidence="1" type="ORF">ElyMa_002058900</name>
</gene>
<reference evidence="1 2" key="1">
    <citation type="journal article" date="2021" name="Elife">
        <title>Chloroplast acquisition without the gene transfer in kleptoplastic sea slugs, Plakobranchus ocellatus.</title>
        <authorList>
            <person name="Maeda T."/>
            <person name="Takahashi S."/>
            <person name="Yoshida T."/>
            <person name="Shimamura S."/>
            <person name="Takaki Y."/>
            <person name="Nagai Y."/>
            <person name="Toyoda A."/>
            <person name="Suzuki Y."/>
            <person name="Arimoto A."/>
            <person name="Ishii H."/>
            <person name="Satoh N."/>
            <person name="Nishiyama T."/>
            <person name="Hasebe M."/>
            <person name="Maruyama T."/>
            <person name="Minagawa J."/>
            <person name="Obokata J."/>
            <person name="Shigenobu S."/>
        </authorList>
    </citation>
    <scope>NUCLEOTIDE SEQUENCE [LARGE SCALE GENOMIC DNA]</scope>
</reference>
<name>A0AAV4FAX2_9GAST</name>
<proteinExistence type="predicted"/>
<organism evidence="1 2">
    <name type="scientific">Elysia marginata</name>
    <dbReference type="NCBI Taxonomy" id="1093978"/>
    <lineage>
        <taxon>Eukaryota</taxon>
        <taxon>Metazoa</taxon>
        <taxon>Spiralia</taxon>
        <taxon>Lophotrochozoa</taxon>
        <taxon>Mollusca</taxon>
        <taxon>Gastropoda</taxon>
        <taxon>Heterobranchia</taxon>
        <taxon>Euthyneura</taxon>
        <taxon>Panpulmonata</taxon>
        <taxon>Sacoglossa</taxon>
        <taxon>Placobranchoidea</taxon>
        <taxon>Plakobranchidae</taxon>
        <taxon>Elysia</taxon>
    </lineage>
</organism>